<dbReference type="Proteomes" id="UP000192418">
    <property type="component" value="Unassembled WGS sequence"/>
</dbReference>
<dbReference type="SMART" id="SM00267">
    <property type="entry name" value="GGDEF"/>
    <property type="match status" value="1"/>
</dbReference>
<dbReference type="OrthoDB" id="7323245at2"/>
<evidence type="ECO:0000259" key="3">
    <source>
        <dbReference type="PROSITE" id="PS50887"/>
    </source>
</evidence>
<dbReference type="InterPro" id="IPR029787">
    <property type="entry name" value="Nucleotide_cyclase"/>
</dbReference>
<dbReference type="RefSeq" id="WP_084066529.1">
    <property type="nucleotide sequence ID" value="NZ_FWXY01000001.1"/>
</dbReference>
<dbReference type="SUPFAM" id="SSF55073">
    <property type="entry name" value="Nucleotide cyclase"/>
    <property type="match status" value="1"/>
</dbReference>
<evidence type="ECO:0000313" key="5">
    <source>
        <dbReference type="Proteomes" id="UP000192418"/>
    </source>
</evidence>
<dbReference type="FunFam" id="3.30.70.270:FF:000001">
    <property type="entry name" value="Diguanylate cyclase domain protein"/>
    <property type="match status" value="1"/>
</dbReference>
<name>A0A1W1YPI3_9BACT</name>
<comment type="catalytic activity">
    <reaction evidence="2">
        <text>2 GTP = 3',3'-c-di-GMP + 2 diphosphate</text>
        <dbReference type="Rhea" id="RHEA:24898"/>
        <dbReference type="ChEBI" id="CHEBI:33019"/>
        <dbReference type="ChEBI" id="CHEBI:37565"/>
        <dbReference type="ChEBI" id="CHEBI:58805"/>
        <dbReference type="EC" id="2.7.7.65"/>
    </reaction>
</comment>
<accession>A0A1W1YPI3</accession>
<dbReference type="PANTHER" id="PTHR45138">
    <property type="entry name" value="REGULATORY COMPONENTS OF SENSORY TRANSDUCTION SYSTEM"/>
    <property type="match status" value="1"/>
</dbReference>
<keyword evidence="5" id="KW-1185">Reference proteome</keyword>
<protein>
    <recommendedName>
        <fullName evidence="1">diguanylate cyclase</fullName>
        <ecNumber evidence="1">2.7.7.65</ecNumber>
    </recommendedName>
</protein>
<dbReference type="GO" id="GO:1902201">
    <property type="term" value="P:negative regulation of bacterial-type flagellum-dependent cell motility"/>
    <property type="evidence" value="ECO:0007669"/>
    <property type="project" value="TreeGrafter"/>
</dbReference>
<dbReference type="NCBIfam" id="TIGR00254">
    <property type="entry name" value="GGDEF"/>
    <property type="match status" value="1"/>
</dbReference>
<dbReference type="EMBL" id="FWXY01000001">
    <property type="protein sequence ID" value="SMC37721.1"/>
    <property type="molecule type" value="Genomic_DNA"/>
</dbReference>
<dbReference type="AlphaFoldDB" id="A0A1W1YPI3"/>
<feature type="domain" description="GGDEF" evidence="3">
    <location>
        <begin position="192"/>
        <end position="326"/>
    </location>
</feature>
<dbReference type="SUPFAM" id="SSF55781">
    <property type="entry name" value="GAF domain-like"/>
    <property type="match status" value="1"/>
</dbReference>
<dbReference type="Pfam" id="PF00990">
    <property type="entry name" value="GGDEF"/>
    <property type="match status" value="1"/>
</dbReference>
<dbReference type="InterPro" id="IPR043128">
    <property type="entry name" value="Rev_trsase/Diguanyl_cyclase"/>
</dbReference>
<dbReference type="STRING" id="1121400.SAMN02746065_101220"/>
<dbReference type="PROSITE" id="PS50887">
    <property type="entry name" value="GGDEF"/>
    <property type="match status" value="1"/>
</dbReference>
<evidence type="ECO:0000256" key="1">
    <source>
        <dbReference type="ARBA" id="ARBA00012528"/>
    </source>
</evidence>
<dbReference type="Gene3D" id="3.30.70.270">
    <property type="match status" value="1"/>
</dbReference>
<dbReference type="InterPro" id="IPR050469">
    <property type="entry name" value="Diguanylate_Cyclase"/>
</dbReference>
<gene>
    <name evidence="4" type="ORF">SAMN02746065_101220</name>
</gene>
<dbReference type="CDD" id="cd01949">
    <property type="entry name" value="GGDEF"/>
    <property type="match status" value="1"/>
</dbReference>
<sequence>MMNETIYLEKFKLLTGMAMLLQSCDKEEELFDVIFLYLPKLFPDVYGEIFLQDTLEKEIHSAFVWGKLTKEMPMPDFEHCRAFACGVVVNTSENRAIPCEKCRRGECCIPFCDGSHAFGILCLSGATARIRAGYRGLAFVTAEYLALAIVNLRLKKRLHELTLKDPLTGLFNRRHMDETVPREIIRAKRAGASLGAIMVDLDYFKDVNDSFGHDAGDEVLKKVGHFLKSAFRVEDLVCRFGGEEFFILMTSGEAKDYCARARKLREGIKGLDISWEGRQISPVTASLGVVVFPDNGKTFEELLHRADQALYLAKAQGRDRVILGDNEA</sequence>
<proteinExistence type="predicted"/>
<evidence type="ECO:0000313" key="4">
    <source>
        <dbReference type="EMBL" id="SMC37721.1"/>
    </source>
</evidence>
<dbReference type="PANTHER" id="PTHR45138:SF9">
    <property type="entry name" value="DIGUANYLATE CYCLASE DGCM-RELATED"/>
    <property type="match status" value="1"/>
</dbReference>
<evidence type="ECO:0000256" key="2">
    <source>
        <dbReference type="ARBA" id="ARBA00034247"/>
    </source>
</evidence>
<dbReference type="InterPro" id="IPR000160">
    <property type="entry name" value="GGDEF_dom"/>
</dbReference>
<dbReference type="GO" id="GO:0043709">
    <property type="term" value="P:cell adhesion involved in single-species biofilm formation"/>
    <property type="evidence" value="ECO:0007669"/>
    <property type="project" value="TreeGrafter"/>
</dbReference>
<dbReference type="GO" id="GO:0005886">
    <property type="term" value="C:plasma membrane"/>
    <property type="evidence" value="ECO:0007669"/>
    <property type="project" value="TreeGrafter"/>
</dbReference>
<organism evidence="4 5">
    <name type="scientific">Desulfocicer vacuolatum DSM 3385</name>
    <dbReference type="NCBI Taxonomy" id="1121400"/>
    <lineage>
        <taxon>Bacteria</taxon>
        <taxon>Pseudomonadati</taxon>
        <taxon>Thermodesulfobacteriota</taxon>
        <taxon>Desulfobacteria</taxon>
        <taxon>Desulfobacterales</taxon>
        <taxon>Desulfobacteraceae</taxon>
        <taxon>Desulfocicer</taxon>
    </lineage>
</organism>
<dbReference type="EC" id="2.7.7.65" evidence="1"/>
<dbReference type="GO" id="GO:0052621">
    <property type="term" value="F:diguanylate cyclase activity"/>
    <property type="evidence" value="ECO:0007669"/>
    <property type="project" value="UniProtKB-EC"/>
</dbReference>
<reference evidence="4 5" key="1">
    <citation type="submission" date="2017-04" db="EMBL/GenBank/DDBJ databases">
        <authorList>
            <person name="Afonso C.L."/>
            <person name="Miller P.J."/>
            <person name="Scott M.A."/>
            <person name="Spackman E."/>
            <person name="Goraichik I."/>
            <person name="Dimitrov K.M."/>
            <person name="Suarez D.L."/>
            <person name="Swayne D.E."/>
        </authorList>
    </citation>
    <scope>NUCLEOTIDE SEQUENCE [LARGE SCALE GENOMIC DNA]</scope>
    <source>
        <strain evidence="4 5">DSM 3385</strain>
    </source>
</reference>